<organism evidence="4 5">
    <name type="scientific">Novosphingobium rhizovicinum</name>
    <dbReference type="NCBI Taxonomy" id="3228928"/>
    <lineage>
        <taxon>Bacteria</taxon>
        <taxon>Pseudomonadati</taxon>
        <taxon>Pseudomonadota</taxon>
        <taxon>Alphaproteobacteria</taxon>
        <taxon>Sphingomonadales</taxon>
        <taxon>Sphingomonadaceae</taxon>
        <taxon>Novosphingobium</taxon>
    </lineage>
</organism>
<sequence length="116" mass="12161">MGQRILVVDDEMLVAMMLEDMLADLGYEVVGPASNLNDAMEYASNEELHCAILDLNLGRGVLSTPVAEVLKARGVPFLLATGYGANAQTDALGHAGLLGKPFSTGDVEDALKSLLG</sequence>
<evidence type="ECO:0000259" key="3">
    <source>
        <dbReference type="PROSITE" id="PS50110"/>
    </source>
</evidence>
<evidence type="ECO:0000313" key="5">
    <source>
        <dbReference type="Proteomes" id="UP001556118"/>
    </source>
</evidence>
<dbReference type="PROSITE" id="PS50110">
    <property type="entry name" value="RESPONSE_REGULATORY"/>
    <property type="match status" value="1"/>
</dbReference>
<feature type="modified residue" description="4-aspartylphosphate" evidence="2">
    <location>
        <position position="54"/>
    </location>
</feature>
<dbReference type="EMBL" id="JBFNXR010000054">
    <property type="protein sequence ID" value="MEW9856773.1"/>
    <property type="molecule type" value="Genomic_DNA"/>
</dbReference>
<accession>A0ABV3RF96</accession>
<dbReference type="InterPro" id="IPR001789">
    <property type="entry name" value="Sig_transdc_resp-reg_receiver"/>
</dbReference>
<proteinExistence type="predicted"/>
<dbReference type="RefSeq" id="WP_367775252.1">
    <property type="nucleotide sequence ID" value="NZ_JBFNXR010000054.1"/>
</dbReference>
<dbReference type="InterPro" id="IPR011006">
    <property type="entry name" value="CheY-like_superfamily"/>
</dbReference>
<dbReference type="Pfam" id="PF00072">
    <property type="entry name" value="Response_reg"/>
    <property type="match status" value="1"/>
</dbReference>
<dbReference type="Gene3D" id="3.40.50.2300">
    <property type="match status" value="1"/>
</dbReference>
<comment type="caution">
    <text evidence="4">The sequence shown here is derived from an EMBL/GenBank/DDBJ whole genome shotgun (WGS) entry which is preliminary data.</text>
</comment>
<name>A0ABV3RF96_9SPHN</name>
<reference evidence="4 5" key="1">
    <citation type="submission" date="2024-06" db="EMBL/GenBank/DDBJ databases">
        <title>Novosphingobium rhizovicinus M1R2S20.</title>
        <authorList>
            <person name="Sun J.-Q."/>
        </authorList>
    </citation>
    <scope>NUCLEOTIDE SEQUENCE [LARGE SCALE GENOMIC DNA]</scope>
    <source>
        <strain evidence="4 5">M1R2S20</strain>
    </source>
</reference>
<gene>
    <name evidence="4" type="ORF">ABUH87_16725</name>
</gene>
<dbReference type="Proteomes" id="UP001556118">
    <property type="component" value="Unassembled WGS sequence"/>
</dbReference>
<evidence type="ECO:0000256" key="2">
    <source>
        <dbReference type="PROSITE-ProRule" id="PRU00169"/>
    </source>
</evidence>
<evidence type="ECO:0000256" key="1">
    <source>
        <dbReference type="ARBA" id="ARBA00022553"/>
    </source>
</evidence>
<dbReference type="PANTHER" id="PTHR44591">
    <property type="entry name" value="STRESS RESPONSE REGULATOR PROTEIN 1"/>
    <property type="match status" value="1"/>
</dbReference>
<evidence type="ECO:0000313" key="4">
    <source>
        <dbReference type="EMBL" id="MEW9856773.1"/>
    </source>
</evidence>
<dbReference type="SMART" id="SM00448">
    <property type="entry name" value="REC"/>
    <property type="match status" value="1"/>
</dbReference>
<dbReference type="SUPFAM" id="SSF52172">
    <property type="entry name" value="CheY-like"/>
    <property type="match status" value="1"/>
</dbReference>
<dbReference type="PANTHER" id="PTHR44591:SF24">
    <property type="entry name" value="PROTEIN-GLUTAMATE METHYLESTERASE_PROTEIN-GLUTAMINE GLUTAMINASE 1"/>
    <property type="match status" value="1"/>
</dbReference>
<keyword evidence="1 2" id="KW-0597">Phosphoprotein</keyword>
<dbReference type="InterPro" id="IPR050595">
    <property type="entry name" value="Bact_response_regulator"/>
</dbReference>
<protein>
    <submittedName>
        <fullName evidence="4">Response regulator</fullName>
    </submittedName>
</protein>
<keyword evidence="5" id="KW-1185">Reference proteome</keyword>
<feature type="domain" description="Response regulatory" evidence="3">
    <location>
        <begin position="4"/>
        <end position="115"/>
    </location>
</feature>